<keyword evidence="4" id="KW-0677">Repeat</keyword>
<comment type="subcellular location">
    <subcellularLocation>
        <location evidence="1">Endomembrane system</location>
    </subcellularLocation>
</comment>
<feature type="compositionally biased region" description="Basic and acidic residues" evidence="7">
    <location>
        <begin position="950"/>
        <end position="981"/>
    </location>
</feature>
<proteinExistence type="inferred from homology"/>
<dbReference type="InterPro" id="IPR002553">
    <property type="entry name" value="Clathrin/coatomer_adapt-like_N"/>
</dbReference>
<keyword evidence="5" id="KW-0653">Protein transport</keyword>
<dbReference type="InterPro" id="IPR011989">
    <property type="entry name" value="ARM-like"/>
</dbReference>
<evidence type="ECO:0000256" key="3">
    <source>
        <dbReference type="ARBA" id="ARBA00022448"/>
    </source>
</evidence>
<feature type="compositionally biased region" description="Basic residues" evidence="7">
    <location>
        <begin position="630"/>
        <end position="643"/>
    </location>
</feature>
<dbReference type="Proteomes" id="UP001470230">
    <property type="component" value="Unassembled WGS sequence"/>
</dbReference>
<dbReference type="Gene3D" id="1.25.10.10">
    <property type="entry name" value="Leucine-rich Repeat Variant"/>
    <property type="match status" value="1"/>
</dbReference>
<evidence type="ECO:0000256" key="7">
    <source>
        <dbReference type="SAM" id="MobiDB-lite"/>
    </source>
</evidence>
<protein>
    <submittedName>
        <fullName evidence="9">AP-3 complex subunit delta-1</fullName>
    </submittedName>
</protein>
<evidence type="ECO:0000256" key="2">
    <source>
        <dbReference type="ARBA" id="ARBA00006613"/>
    </source>
</evidence>
<comment type="similarity">
    <text evidence="2">Belongs to the adaptor complexes large subunit family.</text>
</comment>
<evidence type="ECO:0000313" key="10">
    <source>
        <dbReference type="Proteomes" id="UP001470230"/>
    </source>
</evidence>
<dbReference type="SUPFAM" id="SSF48371">
    <property type="entry name" value="ARM repeat"/>
    <property type="match status" value="1"/>
</dbReference>
<keyword evidence="3" id="KW-0813">Transport</keyword>
<dbReference type="PANTHER" id="PTHR22781">
    <property type="entry name" value="DELTA ADAPTIN-RELATED"/>
    <property type="match status" value="1"/>
</dbReference>
<dbReference type="PANTHER" id="PTHR22781:SF12">
    <property type="entry name" value="AP-3 COMPLEX SUBUNIT DELTA-1"/>
    <property type="match status" value="1"/>
</dbReference>
<dbReference type="EMBL" id="JAPFFF010000018">
    <property type="protein sequence ID" value="KAK8860283.1"/>
    <property type="molecule type" value="Genomic_DNA"/>
</dbReference>
<accession>A0ABR2IB96</accession>
<evidence type="ECO:0000313" key="9">
    <source>
        <dbReference type="EMBL" id="KAK8860283.1"/>
    </source>
</evidence>
<dbReference type="InterPro" id="IPR017105">
    <property type="entry name" value="AP3_complex_dsu"/>
</dbReference>
<sequence>MDFFSLKTIRLPTIRLLSDTVMKYLDLKRDPAQLSNFISDLLSNLQNELHDNNPEVRASAVQQLVFLNSVGYDTTWADFSVLDVMSIDNFSCKRIAYTAASQSWNPHSDVVLMATNRIQKDLNSNNPLFTTVVLSSITPFLSPQLSQDIASDIILQLNSSQAKIRQRAAVTFYHVCLKYPDTLRAGFASLKSRLNDEDNSVVFSVLTVMVELCQINPRNFIGFIPKIFKMLNNCSSDWINLRLITLLRILSTVEPRLPKKLIQPLTIVLETTPSVFVMYECVRTIIEIPISNQNLLAAATYRLQSFLNVADANLRFLCLSLFIKLMKIQPRLVSQHRDLISMCLDSDNELERMMALDLMSNLVTPKTIDTIVGKMFLYFQESNFVPFRDGMIEKVIEMCTRGGDYEMIQDFEWYISVLMDFVENGNYSPETSGSLLAQQFTELAYRVPDVRVRLVKEMGNILDKRCCTALMLSACHIIAEFSNDSEMFSKLLQPIIVECDDRVQASCLTTSFLLYIRCRNDEELDNIESLYDLKLPLFLQSQFIEIQETAASLIELVSTCKIIRKNGHFDDFKSSFVINKNVENEESEGSKNGEETEVIEIPEELNEPLTIFDDNDEELDVLYPYIRKKKHHRHHKNHHHQKSQKSQQETNIFGDDDEINEDENEIIQTESDKQSVPSKGDAFVERMIRRKQNRRKKQAQNKPEDFPVTGPISHSRFQQLGKNSAISVGAIDFIPNQKNLEIVLEIKNLSASSIPSVDFSIFENQNLHKVSAESLMSPIEGNNSSLDQKNNYSAFDSSQVPNAATSSSLPSNSSFSSAVIQHSIVISVEDTLVPQLMKFYVLPISGEALEARLKIYPSFFLIPVDPALYELASAKTSFKKSIELIVSKEKKPREILQDAVNILQANVVDSDHLNATKENNNENNTNIDEVDKKCETVDSNEMVSSCKNEIVSDDKNSNTISDDMKNDDDKENKKDNNDKSKTLISKTSTGDYVISTISYIDVGKISFEISSPIEKLTKTLIKEVELKLKSQSTK</sequence>
<evidence type="ECO:0000256" key="6">
    <source>
        <dbReference type="ARBA" id="ARBA00023136"/>
    </source>
</evidence>
<organism evidence="9 10">
    <name type="scientific">Tritrichomonas musculus</name>
    <dbReference type="NCBI Taxonomy" id="1915356"/>
    <lineage>
        <taxon>Eukaryota</taxon>
        <taxon>Metamonada</taxon>
        <taxon>Parabasalia</taxon>
        <taxon>Tritrichomonadida</taxon>
        <taxon>Tritrichomonadidae</taxon>
        <taxon>Tritrichomonas</taxon>
    </lineage>
</organism>
<evidence type="ECO:0000256" key="5">
    <source>
        <dbReference type="ARBA" id="ARBA00022927"/>
    </source>
</evidence>
<feature type="region of interest" description="Disordered" evidence="7">
    <location>
        <begin position="630"/>
        <end position="650"/>
    </location>
</feature>
<comment type="caution">
    <text evidence="9">The sequence shown here is derived from an EMBL/GenBank/DDBJ whole genome shotgun (WGS) entry which is preliminary data.</text>
</comment>
<keyword evidence="6" id="KW-0472">Membrane</keyword>
<dbReference type="Pfam" id="PF01602">
    <property type="entry name" value="Adaptin_N"/>
    <property type="match status" value="1"/>
</dbReference>
<reference evidence="9 10" key="1">
    <citation type="submission" date="2024-04" db="EMBL/GenBank/DDBJ databases">
        <title>Tritrichomonas musculus Genome.</title>
        <authorList>
            <person name="Alves-Ferreira E."/>
            <person name="Grigg M."/>
            <person name="Lorenzi H."/>
            <person name="Galac M."/>
        </authorList>
    </citation>
    <scope>NUCLEOTIDE SEQUENCE [LARGE SCALE GENOMIC DNA]</scope>
    <source>
        <strain evidence="9 10">EAF2021</strain>
    </source>
</reference>
<evidence type="ECO:0000259" key="8">
    <source>
        <dbReference type="Pfam" id="PF01602"/>
    </source>
</evidence>
<evidence type="ECO:0000256" key="1">
    <source>
        <dbReference type="ARBA" id="ARBA00004308"/>
    </source>
</evidence>
<gene>
    <name evidence="9" type="ORF">M9Y10_011947</name>
</gene>
<feature type="region of interest" description="Disordered" evidence="7">
    <location>
        <begin position="691"/>
        <end position="712"/>
    </location>
</feature>
<name>A0ABR2IB96_9EUKA</name>
<dbReference type="InterPro" id="IPR016024">
    <property type="entry name" value="ARM-type_fold"/>
</dbReference>
<feature type="region of interest" description="Disordered" evidence="7">
    <location>
        <begin position="949"/>
        <end position="982"/>
    </location>
</feature>
<keyword evidence="10" id="KW-1185">Reference proteome</keyword>
<feature type="domain" description="Clathrin/coatomer adaptor adaptin-like N-terminal" evidence="8">
    <location>
        <begin position="42"/>
        <end position="557"/>
    </location>
</feature>
<evidence type="ECO:0000256" key="4">
    <source>
        <dbReference type="ARBA" id="ARBA00022737"/>
    </source>
</evidence>